<dbReference type="Gene3D" id="2.130.10.10">
    <property type="entry name" value="YVTN repeat-like/Quinoprotein amine dehydrogenase"/>
    <property type="match status" value="4"/>
</dbReference>
<keyword evidence="1 4" id="KW-0853">WD repeat</keyword>
<organism evidence="6">
    <name type="scientific">Albugo laibachii Nc14</name>
    <dbReference type="NCBI Taxonomy" id="890382"/>
    <lineage>
        <taxon>Eukaryota</taxon>
        <taxon>Sar</taxon>
        <taxon>Stramenopiles</taxon>
        <taxon>Oomycota</taxon>
        <taxon>Peronosporomycetes</taxon>
        <taxon>Albuginales</taxon>
        <taxon>Albuginaceae</taxon>
        <taxon>Albugo</taxon>
    </lineage>
</organism>
<dbReference type="PRINTS" id="PR00320">
    <property type="entry name" value="GPROTEINBRPT"/>
</dbReference>
<accession>F0WPK6</accession>
<dbReference type="InterPro" id="IPR019775">
    <property type="entry name" value="WD40_repeat_CS"/>
</dbReference>
<evidence type="ECO:0000256" key="1">
    <source>
        <dbReference type="ARBA" id="ARBA00022574"/>
    </source>
</evidence>
<feature type="repeat" description="WD" evidence="4">
    <location>
        <begin position="549"/>
        <end position="590"/>
    </location>
</feature>
<name>F0WPK6_9STRA</name>
<keyword evidence="2" id="KW-0677">Repeat</keyword>
<dbReference type="EMBL" id="FR824232">
    <property type="protein sequence ID" value="CCA23256.1"/>
    <property type="molecule type" value="Genomic_DNA"/>
</dbReference>
<dbReference type="SUPFAM" id="SSF50978">
    <property type="entry name" value="WD40 repeat-like"/>
    <property type="match status" value="2"/>
</dbReference>
<dbReference type="PROSITE" id="PS50222">
    <property type="entry name" value="EF_HAND_2"/>
    <property type="match status" value="1"/>
</dbReference>
<reference evidence="6" key="2">
    <citation type="submission" date="2011-02" db="EMBL/GenBank/DDBJ databases">
        <authorList>
            <person name="MacLean D."/>
        </authorList>
    </citation>
    <scope>NUCLEOTIDE SEQUENCE</scope>
</reference>
<dbReference type="PROSITE" id="PS50294">
    <property type="entry name" value="WD_REPEATS_REGION"/>
    <property type="match status" value="5"/>
</dbReference>
<evidence type="ECO:0000313" key="6">
    <source>
        <dbReference type="EMBL" id="CCA23256.1"/>
    </source>
</evidence>
<dbReference type="HOGENOM" id="CLU_012604_0_0_1"/>
<dbReference type="GO" id="GO:0005509">
    <property type="term" value="F:calcium ion binding"/>
    <property type="evidence" value="ECO:0007669"/>
    <property type="project" value="InterPro"/>
</dbReference>
<evidence type="ECO:0000256" key="2">
    <source>
        <dbReference type="ARBA" id="ARBA00022737"/>
    </source>
</evidence>
<dbReference type="SMART" id="SM00320">
    <property type="entry name" value="WD40"/>
    <property type="match status" value="11"/>
</dbReference>
<dbReference type="InterPro" id="IPR001680">
    <property type="entry name" value="WD40_rpt"/>
</dbReference>
<keyword evidence="3" id="KW-0106">Calcium</keyword>
<evidence type="ECO:0000259" key="5">
    <source>
        <dbReference type="PROSITE" id="PS50222"/>
    </source>
</evidence>
<dbReference type="InterPro" id="IPR015943">
    <property type="entry name" value="WD40/YVTN_repeat-like_dom_sf"/>
</dbReference>
<dbReference type="PANTHER" id="PTHR44324">
    <property type="entry name" value="WD40 REPEAT DOMAIN 95"/>
    <property type="match status" value="1"/>
</dbReference>
<feature type="repeat" description="WD" evidence="4">
    <location>
        <begin position="247"/>
        <end position="288"/>
    </location>
</feature>
<dbReference type="PANTHER" id="PTHR44324:SF4">
    <property type="entry name" value="WD40 REPEAT DOMAIN 95"/>
    <property type="match status" value="1"/>
</dbReference>
<dbReference type="InterPro" id="IPR020472">
    <property type="entry name" value="WD40_PAC1"/>
</dbReference>
<dbReference type="AlphaFoldDB" id="F0WPK6"/>
<evidence type="ECO:0000256" key="4">
    <source>
        <dbReference type="PROSITE-ProRule" id="PRU00221"/>
    </source>
</evidence>
<protein>
    <submittedName>
        <fullName evidence="6">Uncharacterized protein AlNc14C187G8351</fullName>
    </submittedName>
</protein>
<dbReference type="SUPFAM" id="SSF47473">
    <property type="entry name" value="EF-hand"/>
    <property type="match status" value="1"/>
</dbReference>
<dbReference type="InterPro" id="IPR036322">
    <property type="entry name" value="WD40_repeat_dom_sf"/>
</dbReference>
<feature type="repeat" description="WD" evidence="4">
    <location>
        <begin position="331"/>
        <end position="372"/>
    </location>
</feature>
<reference evidence="6" key="1">
    <citation type="journal article" date="2011" name="PLoS Biol.">
        <title>Gene gain and loss during evolution of obligate parasitism in the white rust pathogen of Arabidopsis thaliana.</title>
        <authorList>
            <person name="Kemen E."/>
            <person name="Gardiner A."/>
            <person name="Schultz-Larsen T."/>
            <person name="Kemen A.C."/>
            <person name="Balmuth A.L."/>
            <person name="Robert-Seilaniantz A."/>
            <person name="Bailey K."/>
            <person name="Holub E."/>
            <person name="Studholme D.J."/>
            <person name="Maclean D."/>
            <person name="Jones J.D."/>
        </authorList>
    </citation>
    <scope>NUCLEOTIDE SEQUENCE</scope>
</reference>
<evidence type="ECO:0000256" key="3">
    <source>
        <dbReference type="ARBA" id="ARBA00022837"/>
    </source>
</evidence>
<dbReference type="PROSITE" id="PS00678">
    <property type="entry name" value="WD_REPEATS_1"/>
    <property type="match status" value="1"/>
</dbReference>
<feature type="domain" description="EF-hand" evidence="5">
    <location>
        <begin position="105"/>
        <end position="140"/>
    </location>
</feature>
<dbReference type="PROSITE" id="PS00018">
    <property type="entry name" value="EF_HAND_1"/>
    <property type="match status" value="1"/>
</dbReference>
<dbReference type="InterPro" id="IPR011992">
    <property type="entry name" value="EF-hand-dom_pair"/>
</dbReference>
<dbReference type="InterPro" id="IPR051242">
    <property type="entry name" value="WD-EF-hand_domain"/>
</dbReference>
<dbReference type="InterPro" id="IPR018247">
    <property type="entry name" value="EF_Hand_1_Ca_BS"/>
</dbReference>
<feature type="repeat" description="WD" evidence="4">
    <location>
        <begin position="767"/>
        <end position="799"/>
    </location>
</feature>
<dbReference type="Pfam" id="PF00400">
    <property type="entry name" value="WD40"/>
    <property type="match status" value="7"/>
</dbReference>
<sequence length="944" mass="107187">MQSDDASPDSSASQFALPQVKKMPYKPITDAGNMNLVYAQDPEKGFTMDIMMLLDMQKISILQLEFDKKKRGLALVEFVQVMVDFVQALPTSDSKNRLKMLSDSELIANLCDLFAQIDINGDGSLEWKEFTSFIVETGLISKNQQYDSLHHYYHVPKEESSKHNTSIEHAQQYALSSSDLQIRFYDDTSLRLIKSYHISTSQNCLRSYPDSNTMYSAGASGIVYAWETDTMEEKYRMGGDMNGRALARSHDDAVLDLLNIPTLESLASASMDRSIRLWDVNIGKIRQILQGHKKGVRSLAYSAEYRVLMSAGFDFDVFVWNPYVKQLISRLHGHNNSLCGVEMVDNTPKMITADVDGIFKVWDVRNFGCVQTFTADNIGGINEIAMITPKKQIVAAGKKLVRFDYDKLENPKLTDDHPVFCALYNSASLSFLTAAGRDIKIWDAQSGRILRVYRNVSQADVTSVCLDARQRKILVGDHDGRVQALNYLNGSLMKSFEYGEMDNKAHKLEVSCLCYCPDHMMVISASWDCSIHIHDERDSERGLLLRQLCGGHSVDISAMSFSGHLSLIASGSSDASLQIWTFEFGQLDSTCIGHVSGILSLVFIDPFPLLLATDSDGNICFWATRNSDHKGKCVYRTQNQSSTKSRSVSAVRCVAIDTPANLEERRRISDPYLLATGDDDGFISVWDLQFILSKLESEHDIKGLQKPQKCTNARRKIQTDFKNAMRAMKNTVEWQKFQKRDLRESFYFPDGYPLFKDSKLLRLQNRWRAHNDMIYSLQLFYNGTKILSGSFDRHVKIWSAKGDCLGVLMQGDFDHVRRDWKFLADYEDRERRKEKDAMSIIEQMQLHSDQQREMNGIGDALVDEDDVESLTQSKSFPSYQNADFILPPLQSPRSGFADEVSALRDYKRKTIQRKPVSINRAGRTQILSPRQIAVQHRQQGKVKK</sequence>
<proteinExistence type="predicted"/>
<dbReference type="PROSITE" id="PS50082">
    <property type="entry name" value="WD_REPEATS_2"/>
    <property type="match status" value="5"/>
</dbReference>
<dbReference type="CDD" id="cd00200">
    <property type="entry name" value="WD40"/>
    <property type="match status" value="1"/>
</dbReference>
<gene>
    <name evidence="6" type="primary">AlNc14C187G8351</name>
    <name evidence="6" type="ORF">ALNC14_093990</name>
</gene>
<feature type="repeat" description="WD" evidence="4">
    <location>
        <begin position="289"/>
        <end position="321"/>
    </location>
</feature>
<dbReference type="InterPro" id="IPR002048">
    <property type="entry name" value="EF_hand_dom"/>
</dbReference>